<name>A0A8K0G322_IGNLU</name>
<dbReference type="Proteomes" id="UP000801492">
    <property type="component" value="Unassembled WGS sequence"/>
</dbReference>
<evidence type="ECO:0000313" key="5">
    <source>
        <dbReference type="Proteomes" id="UP000801492"/>
    </source>
</evidence>
<dbReference type="EMBL" id="VTPC01060837">
    <property type="protein sequence ID" value="KAF2889905.1"/>
    <property type="molecule type" value="Genomic_DNA"/>
</dbReference>
<feature type="domain" description="DDE Tnp4" evidence="3">
    <location>
        <begin position="1"/>
        <end position="103"/>
    </location>
</feature>
<comment type="cofactor">
    <cofactor evidence="1">
        <name>a divalent metal cation</name>
        <dbReference type="ChEBI" id="CHEBI:60240"/>
    </cofactor>
</comment>
<evidence type="ECO:0000256" key="1">
    <source>
        <dbReference type="ARBA" id="ARBA00001968"/>
    </source>
</evidence>
<dbReference type="InterPro" id="IPR027806">
    <property type="entry name" value="HARBI1_dom"/>
</dbReference>
<comment type="caution">
    <text evidence="4">The sequence shown here is derived from an EMBL/GenBank/DDBJ whole genome shotgun (WGS) entry which is preliminary data.</text>
</comment>
<feature type="non-terminal residue" evidence="4">
    <location>
        <position position="1"/>
    </location>
</feature>
<evidence type="ECO:0000313" key="4">
    <source>
        <dbReference type="EMBL" id="KAF2889905.1"/>
    </source>
</evidence>
<evidence type="ECO:0000259" key="3">
    <source>
        <dbReference type="Pfam" id="PF13359"/>
    </source>
</evidence>
<sequence length="217" mass="24671">RVHNAGVFRNSPLFEQLTGNPALLPPNQHLIGDAAYHLLTNLMKPFRDNGHLTPIQTRFNQVFSAQRSVIERAFVKWRRLKYLDMALADKIPEMVLTAYILHNFLLRRVEEHEYKEAAYEFKTNEDDEIDLTNLNVSGDANNNATLKREYITSLEAESLQIGQCRPFYLLSEEDVSSPGEDGKELDTFSALLSPESDVIKLGVYTVLSLLKSSQNIS</sequence>
<dbReference type="Pfam" id="PF13359">
    <property type="entry name" value="DDE_Tnp_4"/>
    <property type="match status" value="1"/>
</dbReference>
<dbReference type="GO" id="GO:0046872">
    <property type="term" value="F:metal ion binding"/>
    <property type="evidence" value="ECO:0007669"/>
    <property type="project" value="UniProtKB-KW"/>
</dbReference>
<reference evidence="4" key="1">
    <citation type="submission" date="2019-08" db="EMBL/GenBank/DDBJ databases">
        <title>The genome of the North American firefly Photinus pyralis.</title>
        <authorList>
            <consortium name="Photinus pyralis genome working group"/>
            <person name="Fallon T.R."/>
            <person name="Sander Lower S.E."/>
            <person name="Weng J.-K."/>
        </authorList>
    </citation>
    <scope>NUCLEOTIDE SEQUENCE</scope>
    <source>
        <strain evidence="4">TRF0915ILg1</strain>
        <tissue evidence="4">Whole body</tissue>
    </source>
</reference>
<organism evidence="4 5">
    <name type="scientific">Ignelater luminosus</name>
    <name type="common">Cucubano</name>
    <name type="synonym">Pyrophorus luminosus</name>
    <dbReference type="NCBI Taxonomy" id="2038154"/>
    <lineage>
        <taxon>Eukaryota</taxon>
        <taxon>Metazoa</taxon>
        <taxon>Ecdysozoa</taxon>
        <taxon>Arthropoda</taxon>
        <taxon>Hexapoda</taxon>
        <taxon>Insecta</taxon>
        <taxon>Pterygota</taxon>
        <taxon>Neoptera</taxon>
        <taxon>Endopterygota</taxon>
        <taxon>Coleoptera</taxon>
        <taxon>Polyphaga</taxon>
        <taxon>Elateriformia</taxon>
        <taxon>Elateroidea</taxon>
        <taxon>Elateridae</taxon>
        <taxon>Agrypninae</taxon>
        <taxon>Pyrophorini</taxon>
        <taxon>Ignelater</taxon>
    </lineage>
</organism>
<evidence type="ECO:0000256" key="2">
    <source>
        <dbReference type="ARBA" id="ARBA00022723"/>
    </source>
</evidence>
<keyword evidence="2" id="KW-0479">Metal-binding</keyword>
<dbReference type="AlphaFoldDB" id="A0A8K0G322"/>
<keyword evidence="5" id="KW-1185">Reference proteome</keyword>
<protein>
    <recommendedName>
        <fullName evidence="3">DDE Tnp4 domain-containing protein</fullName>
    </recommendedName>
</protein>
<proteinExistence type="predicted"/>
<gene>
    <name evidence="4" type="ORF">ILUMI_16268</name>
</gene>
<accession>A0A8K0G322</accession>
<dbReference type="OrthoDB" id="6734249at2759"/>